<dbReference type="Gene3D" id="2.40.128.630">
    <property type="match status" value="2"/>
</dbReference>
<evidence type="ECO:0000259" key="5">
    <source>
        <dbReference type="Pfam" id="PF13290"/>
    </source>
</evidence>
<proteinExistence type="predicted"/>
<dbReference type="Gene3D" id="2.60.40.1220">
    <property type="match status" value="1"/>
</dbReference>
<dbReference type="SMART" id="SM00564">
    <property type="entry name" value="PQQ"/>
    <property type="match status" value="8"/>
</dbReference>
<dbReference type="PANTHER" id="PTHR44394">
    <property type="entry name" value="BETA-ALANINE-ACTIVATING ENZYME"/>
    <property type="match status" value="1"/>
</dbReference>
<dbReference type="Pfam" id="PF13360">
    <property type="entry name" value="PQQ_2"/>
    <property type="match status" value="1"/>
</dbReference>
<keyword evidence="3" id="KW-1133">Transmembrane helix</keyword>
<reference evidence="8" key="1">
    <citation type="submission" date="2011-02" db="EMBL/GenBank/DDBJ databases">
        <title>Complete sequence of Methanobacterium sp. AL-21.</title>
        <authorList>
            <consortium name="US DOE Joint Genome Institute"/>
            <person name="Lucas S."/>
            <person name="Copeland A."/>
            <person name="Lapidus A."/>
            <person name="Cheng J.-F."/>
            <person name="Goodwin L."/>
            <person name="Pitluck S."/>
            <person name="Chertkov O."/>
            <person name="Detter J.C."/>
            <person name="Han C."/>
            <person name="Tapia R."/>
            <person name="Land M."/>
            <person name="Hauser L."/>
            <person name="Kyrpides N."/>
            <person name="Ivanova N."/>
            <person name="Mikhailova N."/>
            <person name="Pagani I."/>
            <person name="Cadillo-Quiroz H."/>
            <person name="Imachi H."/>
            <person name="Zinder S."/>
            <person name="Liu W."/>
            <person name="Woyke T."/>
        </authorList>
    </citation>
    <scope>NUCLEOTIDE SEQUENCE [LARGE SCALE GENOMIC DNA]</scope>
    <source>
        <strain evidence="8">AL-21</strain>
    </source>
</reference>
<keyword evidence="8" id="KW-1185">Reference proteome</keyword>
<sequence length="589" mass="64024">MWGFGILGQGKLKKTGNQNKFGKMVIVLVLIFFGTIILSGAVSATNLGNTPQPKFHHDANNTGQSEYKGPQTNTTKWKFRTGGGILPSPVIGADDTIYIGSVDKNLYALYPNGTVKWSFNSGYQIGYTPAIDSEGTIYLVCTGMLYALYPNGTEKWNYTPNYRDIIATSPAIGADGTIYIGISTHRYLVNSTLCALNPDGILQWNCTVGNMLVSTPAIGSDGTIYLGTFDNHLYAVYPNGTQRWNFTSNDIIVSSPAIGSDGTLYFGCEDHNVYALNPDGSLKWKYLTGNITDSSPAIAKDGTIYIVSQDKFIYALTPSGNLKWKYCIYSGDHPLQMSSPAIGSNGIIYVGSGDGCAYAINPDGSLKWKYQTGKFIDSSPCIGSDGTLYIGSEDGILYAIHDKTTPPSASSNLKSGIYNTTKVVKLTMNDYGTIYYTLNGKTPTTVSNRYTGPITINSTTILKYFAVDLAGNKSPVYTNTYTIDKTAPKITTTTPIINTKGVALTTPITIKFSEKISKGTNFSRIYIKNISTGKVTQTTVTISGNTLTIKMLKTRLKRNNYEVYIPTNAVKDLAGNNNTKYLLNFKTRA</sequence>
<dbReference type="eggNOG" id="arCOG02492">
    <property type="taxonomic scope" value="Archaea"/>
</dbReference>
<dbReference type="Pfam" id="PF13205">
    <property type="entry name" value="Big_5"/>
    <property type="match status" value="1"/>
</dbReference>
<name>F0T8T8_METLA</name>
<evidence type="ECO:0000256" key="3">
    <source>
        <dbReference type="SAM" id="Phobius"/>
    </source>
</evidence>
<dbReference type="PANTHER" id="PTHR44394:SF1">
    <property type="entry name" value="BETA-ALANINE-ACTIVATING ENZYME"/>
    <property type="match status" value="1"/>
</dbReference>
<dbReference type="InterPro" id="IPR014755">
    <property type="entry name" value="Cu-Rt/internalin_Ig-like"/>
</dbReference>
<dbReference type="Proteomes" id="UP000007490">
    <property type="component" value="Chromosome"/>
</dbReference>
<organism evidence="7 8">
    <name type="scientific">Methanobacterium lacus (strain AL-21)</name>
    <dbReference type="NCBI Taxonomy" id="877455"/>
    <lineage>
        <taxon>Archaea</taxon>
        <taxon>Methanobacteriati</taxon>
        <taxon>Methanobacteriota</taxon>
        <taxon>Methanomada group</taxon>
        <taxon>Methanobacteria</taxon>
        <taxon>Methanobacteriales</taxon>
        <taxon>Methanobacteriaceae</taxon>
        <taxon>Methanobacterium</taxon>
    </lineage>
</organism>
<dbReference type="STRING" id="877455.Metbo_1536"/>
<accession>F0T8T8</accession>
<dbReference type="InterPro" id="IPR032812">
    <property type="entry name" value="SbsA_Ig"/>
</dbReference>
<dbReference type="InterPro" id="IPR015943">
    <property type="entry name" value="WD40/YVTN_repeat-like_dom_sf"/>
</dbReference>
<feature type="transmembrane region" description="Helical" evidence="3">
    <location>
        <begin position="21"/>
        <end position="42"/>
    </location>
</feature>
<dbReference type="HOGENOM" id="CLU_013416_0_0_2"/>
<dbReference type="SUPFAM" id="SSF50998">
    <property type="entry name" value="Quinoprotein alcohol dehydrogenase-like"/>
    <property type="match status" value="1"/>
</dbReference>
<evidence type="ECO:0000313" key="7">
    <source>
        <dbReference type="EMBL" id="ADZ09766.1"/>
    </source>
</evidence>
<feature type="compositionally biased region" description="Polar residues" evidence="2">
    <location>
        <begin position="60"/>
        <end position="73"/>
    </location>
</feature>
<dbReference type="KEGG" id="mel:Metbo_1536"/>
<dbReference type="Gene3D" id="2.130.10.10">
    <property type="entry name" value="YVTN repeat-like/Quinoprotein amine dehydrogenase"/>
    <property type="match status" value="1"/>
</dbReference>
<dbReference type="InterPro" id="IPR002372">
    <property type="entry name" value="PQQ_rpt_dom"/>
</dbReference>
<evidence type="ECO:0000259" key="4">
    <source>
        <dbReference type="Pfam" id="PF13205"/>
    </source>
</evidence>
<evidence type="ECO:0000256" key="2">
    <source>
        <dbReference type="SAM" id="MobiDB-lite"/>
    </source>
</evidence>
<evidence type="ECO:0000259" key="6">
    <source>
        <dbReference type="Pfam" id="PF13360"/>
    </source>
</evidence>
<dbReference type="InterPro" id="IPR059177">
    <property type="entry name" value="GH29D-like_dom"/>
</dbReference>
<reference evidence="7 8" key="2">
    <citation type="journal article" date="2014" name="Int. J. Syst. Evol. Microbiol.">
        <title>Methanobacterium paludis sp. nov. and a novel strain of Methanobacterium lacus isolated from northern peatlands.</title>
        <authorList>
            <person name="Cadillo-Quiroz H."/>
            <person name="Brauer S.L."/>
            <person name="Goodson N."/>
            <person name="Yavitt J.B."/>
            <person name="Zinder S.H."/>
        </authorList>
    </citation>
    <scope>NUCLEOTIDE SEQUENCE [LARGE SCALE GENOMIC DNA]</scope>
    <source>
        <strain evidence="7 8">AL-21</strain>
    </source>
</reference>
<dbReference type="EMBL" id="CP002551">
    <property type="protein sequence ID" value="ADZ09766.1"/>
    <property type="molecule type" value="Genomic_DNA"/>
</dbReference>
<gene>
    <name evidence="7" type="ordered locus">Metbo_1536</name>
</gene>
<feature type="domain" description="SbsA Ig-like" evidence="4">
    <location>
        <begin position="484"/>
        <end position="587"/>
    </location>
</feature>
<dbReference type="InterPro" id="IPR052091">
    <property type="entry name" value="Beta-ala_Activ/Resist"/>
</dbReference>
<dbReference type="AlphaFoldDB" id="F0T8T8"/>
<evidence type="ECO:0000256" key="1">
    <source>
        <dbReference type="ARBA" id="ARBA00022729"/>
    </source>
</evidence>
<dbReference type="GO" id="GO:0043041">
    <property type="term" value="P:amino acid activation for nonribosomal peptide biosynthetic process"/>
    <property type="evidence" value="ECO:0007669"/>
    <property type="project" value="TreeGrafter"/>
</dbReference>
<keyword evidence="3" id="KW-0472">Membrane</keyword>
<dbReference type="InterPro" id="IPR011047">
    <property type="entry name" value="Quinoprotein_ADH-like_sf"/>
</dbReference>
<feature type="domain" description="Pyrrolo-quinoline quinone repeat" evidence="6">
    <location>
        <begin position="151"/>
        <end position="327"/>
    </location>
</feature>
<keyword evidence="1" id="KW-0732">Signal</keyword>
<feature type="domain" description="GH29D-like beta-sandwich" evidence="5">
    <location>
        <begin position="414"/>
        <end position="478"/>
    </location>
</feature>
<evidence type="ECO:0000313" key="8">
    <source>
        <dbReference type="Proteomes" id="UP000007490"/>
    </source>
</evidence>
<protein>
    <submittedName>
        <fullName evidence="7">Pyrrolo-quinoline quinone repeat-containing protein</fullName>
    </submittedName>
</protein>
<dbReference type="InterPro" id="IPR018391">
    <property type="entry name" value="PQQ_b-propeller_rpt"/>
</dbReference>
<feature type="region of interest" description="Disordered" evidence="2">
    <location>
        <begin position="53"/>
        <end position="73"/>
    </location>
</feature>
<keyword evidence="3" id="KW-0812">Transmembrane</keyword>
<dbReference type="Pfam" id="PF13290">
    <property type="entry name" value="CHB_HEX_C_1"/>
    <property type="match status" value="1"/>
</dbReference>